<evidence type="ECO:0000256" key="1">
    <source>
        <dbReference type="SAM" id="MobiDB-lite"/>
    </source>
</evidence>
<feature type="compositionally biased region" description="Acidic residues" evidence="1">
    <location>
        <begin position="250"/>
        <end position="296"/>
    </location>
</feature>
<sequence length="1299" mass="148007">MFLPTLRPPLASEQSPEQLPSPPVTSSPHKPPLRNGPFEYLPAVYIPGHTYDDVLLAQEVAEDDQLQTRATNMWRESQTNSCAEDNETTPWLQHTKWPERFQNRPLDVISASTKLPARSPYERQNSLMLGNWHGAPVQSSAAAEARLRILMRAVDDMFDRAEASLAHTSYQSRCWLTSYGQAMFRNRPLRIMPPKTAYHYKSKWKHLMCYVFRAFELGPQKCREIHNMPLQGNDRKMMNHVLDLTAQISEQEEDEDEDEDEDEGEDRENDEADETSEDNEDSEESGEDDEEGDEDSGERGFIKQSPDAKSCNDQSKAIVEKSSCNGRKKAEENEEDDYRLELTADQSNFTLPRGKRLELSEALFQLSMMFWTYQSQDGVMDSSTIVHFTAVLGIHRSSLVYRDAYNFTPDLAALIWVGRLLFLEYSLPFYSYETLMCPWPARHAYPSQPNRLEAIRKKYMVRGCYSPLSELIELKALGKSIVRREGPRGTLTWAPDGRSFTLGKNKTIRLSEFCTIFRASMQKFQDLVAEMTLGWAPTVDLSAIHDDLTCQLPGWSFLDMPENQFLGAYKKMSRRAWTSVFRGKPLAKAGHWLPDSCLGYLRAGDELCMAGFSAFHITSGLPARGQEMTSIRFRNTELAIRNVVIRGGRVLIIISYTKARASNNHSFYVVRYLPDEVGASVVLYLVYIRPFLNFLANQLSLSHCYSNEFLFLDPKRKGKHLSSMQASQALRNLTQKLQTPWTISLYRQASIAIAKRHISELIRKRNFYYPADAGDPVRMIAAGVGHRPRMLLTAYAIDSALPTRLQPELLEMYRQLSALWQAWNREYYMQHCVEGSSGSRNASAKLAMEDLGLTITSTTHRTSAQKRRQSGDPSPDHAQRRKKILSNGGTEGDVTAAGAIKEGIPNGFIYNAEYRILICVACESMVFPGKPSLYTHLNRHRILGSLCKAYMERFGRLQLAPPKELSTPKKTIPAIPHLKIYRSFRCNICRHYTTRWELSRDHIVQHKLGISPRQAWEDGKISACYESGRAGRDQEKARSILLLSAAWQPRAAGQEPKTADEEAMQLYLTQKHCSRAVLSQFLDQRPDWRWCMEGEDELCEDVAFEGEGRDDTIAGEPKKMVYTGPSEVLCQAMLEDEVIRRLETDLEIMRQCRLLCRVQGGRPFDHSAATCGRRWPWTSAKSKTLQSCKRRGKPWMAKFSACFMCYLPQTICPRADSEAKEANDDDKSMTACKYRDMIMPLCYAAFFQAWSRALIKSKFPRTFRDIDDYTLWLGTSATLGRDSCVQAVCVAAALLAELR</sequence>
<feature type="region of interest" description="Disordered" evidence="1">
    <location>
        <begin position="1"/>
        <end position="34"/>
    </location>
</feature>
<accession>A0A0B4EEV8</accession>
<evidence type="ECO:0000313" key="3">
    <source>
        <dbReference type="EMBL" id="KID60705.1"/>
    </source>
</evidence>
<comment type="caution">
    <text evidence="3">The sequence shown here is derived from an EMBL/GenBank/DDBJ whole genome shotgun (WGS) entry which is preliminary data.</text>
</comment>
<dbReference type="Proteomes" id="UP000031186">
    <property type="component" value="Unassembled WGS sequence"/>
</dbReference>
<feature type="non-terminal residue" evidence="3">
    <location>
        <position position="1"/>
    </location>
</feature>
<dbReference type="InterPro" id="IPR027417">
    <property type="entry name" value="P-loop_NTPase"/>
</dbReference>
<reference evidence="3 4" key="1">
    <citation type="journal article" date="2014" name="Proc. Natl. Acad. Sci. U.S.A.">
        <title>Trajectory and genomic determinants of fungal-pathogen speciation and host adaptation.</title>
        <authorList>
            <person name="Hu X."/>
            <person name="Xiao G."/>
            <person name="Zheng P."/>
            <person name="Shang Y."/>
            <person name="Su Y."/>
            <person name="Zhang X."/>
            <person name="Liu X."/>
            <person name="Zhan S."/>
            <person name="St Leger R.J."/>
            <person name="Wang C."/>
        </authorList>
    </citation>
    <scope>NUCLEOTIDE SEQUENCE [LARGE SCALE GENOMIC DNA]</scope>
    <source>
        <strain evidence="3 4">ARSEF 549</strain>
    </source>
</reference>
<feature type="domain" description="C2H2-type" evidence="2">
    <location>
        <begin position="984"/>
        <end position="1006"/>
    </location>
</feature>
<feature type="region of interest" description="Disordered" evidence="1">
    <location>
        <begin position="857"/>
        <end position="890"/>
    </location>
</feature>
<protein>
    <submittedName>
        <fullName evidence="3">Telomere-associated recQ-like helicase</fullName>
    </submittedName>
</protein>
<gene>
    <name evidence="3" type="ORF">MAN_09840</name>
</gene>
<organism evidence="3 4">
    <name type="scientific">Metarhizium anisopliae (strain ARSEF 549)</name>
    <dbReference type="NCBI Taxonomy" id="3151832"/>
    <lineage>
        <taxon>Eukaryota</taxon>
        <taxon>Fungi</taxon>
        <taxon>Dikarya</taxon>
        <taxon>Ascomycota</taxon>
        <taxon>Pezizomycotina</taxon>
        <taxon>Sordariomycetes</taxon>
        <taxon>Hypocreomycetidae</taxon>
        <taxon>Hypocreales</taxon>
        <taxon>Clavicipitaceae</taxon>
        <taxon>Metarhizium</taxon>
    </lineage>
</organism>
<dbReference type="Gene3D" id="3.40.50.300">
    <property type="entry name" value="P-loop containing nucleotide triphosphate hydrolases"/>
    <property type="match status" value="1"/>
</dbReference>
<dbReference type="InterPro" id="IPR013087">
    <property type="entry name" value="Znf_C2H2_type"/>
</dbReference>
<feature type="domain" description="C2H2-type" evidence="2">
    <location>
        <begin position="917"/>
        <end position="940"/>
    </location>
</feature>
<dbReference type="OrthoDB" id="3440371at2759"/>
<dbReference type="Pfam" id="PF12013">
    <property type="entry name" value="OrsD"/>
    <property type="match status" value="1"/>
</dbReference>
<proteinExistence type="predicted"/>
<dbReference type="VEuPathDB" id="FungiDB:MAN_09840"/>
<dbReference type="HOGENOM" id="CLU_003093_2_1_1"/>
<evidence type="ECO:0000313" key="4">
    <source>
        <dbReference type="Proteomes" id="UP000031186"/>
    </source>
</evidence>
<evidence type="ECO:0000259" key="2">
    <source>
        <dbReference type="SMART" id="SM00355"/>
    </source>
</evidence>
<keyword evidence="4" id="KW-1185">Reference proteome</keyword>
<dbReference type="InterPro" id="IPR022698">
    <property type="entry name" value="OrsD"/>
</dbReference>
<dbReference type="EMBL" id="AZNF01000018">
    <property type="protein sequence ID" value="KID60705.1"/>
    <property type="molecule type" value="Genomic_DNA"/>
</dbReference>
<name>A0A0B4EEV8_METAF</name>
<dbReference type="SMART" id="SM00355">
    <property type="entry name" value="ZnF_C2H2"/>
    <property type="match status" value="2"/>
</dbReference>
<feature type="region of interest" description="Disordered" evidence="1">
    <location>
        <begin position="248"/>
        <end position="316"/>
    </location>
</feature>